<organism evidence="2">
    <name type="scientific">Tanacetum cinerariifolium</name>
    <name type="common">Dalmatian daisy</name>
    <name type="synonym">Chrysanthemum cinerariifolium</name>
    <dbReference type="NCBI Taxonomy" id="118510"/>
    <lineage>
        <taxon>Eukaryota</taxon>
        <taxon>Viridiplantae</taxon>
        <taxon>Streptophyta</taxon>
        <taxon>Embryophyta</taxon>
        <taxon>Tracheophyta</taxon>
        <taxon>Spermatophyta</taxon>
        <taxon>Magnoliopsida</taxon>
        <taxon>eudicotyledons</taxon>
        <taxon>Gunneridae</taxon>
        <taxon>Pentapetalae</taxon>
        <taxon>asterids</taxon>
        <taxon>campanulids</taxon>
        <taxon>Asterales</taxon>
        <taxon>Asteraceae</taxon>
        <taxon>Asteroideae</taxon>
        <taxon>Anthemideae</taxon>
        <taxon>Anthemidinae</taxon>
        <taxon>Tanacetum</taxon>
    </lineage>
</organism>
<dbReference type="Pfam" id="PF13976">
    <property type="entry name" value="gag_pre-integrs"/>
    <property type="match status" value="1"/>
</dbReference>
<dbReference type="AlphaFoldDB" id="A0A6L2MKN1"/>
<comment type="caution">
    <text evidence="2">The sequence shown here is derived from an EMBL/GenBank/DDBJ whole genome shotgun (WGS) entry which is preliminary data.</text>
</comment>
<protein>
    <submittedName>
        <fullName evidence="2">Origin of replication complex subunit 4</fullName>
    </submittedName>
</protein>
<name>A0A6L2MKN1_TANCI</name>
<sequence length="314" mass="36683">MFYKYQNVVGKLMVPKDCFLEESRQAFEHLLERQLIEFADTGHNQYAEFCSVKQIIAPSDLHQRLKSNCSCPVLQQIFVNYANDVCVAKRFRGYLELQVVMVERNWDNDSRTIFNANKEIVLMALRKNDVYVIDMSSMTPNRSCFFAKALESVNCLWHKRLSHLNFKNINKFAKQNKVLDLPSLVYSKDNPFPKVTRSQITHHASTSSYLVPQDRWSRDQHIKLENIIGKPIEGMLTRSMASKLTAPSASECLSNDFLFEIEPKKVFKALKHPGWVDAMQEELNPFYRNKVWTLIQSHMENSHWLQMGVQKQER</sequence>
<reference evidence="2" key="1">
    <citation type="journal article" date="2019" name="Sci. Rep.">
        <title>Draft genome of Tanacetum cinerariifolium, the natural source of mosquito coil.</title>
        <authorList>
            <person name="Yamashiro T."/>
            <person name="Shiraishi A."/>
            <person name="Satake H."/>
            <person name="Nakayama K."/>
        </authorList>
    </citation>
    <scope>NUCLEOTIDE SEQUENCE</scope>
</reference>
<dbReference type="InterPro" id="IPR025724">
    <property type="entry name" value="GAG-pre-integrase_dom"/>
</dbReference>
<evidence type="ECO:0000259" key="1">
    <source>
        <dbReference type="Pfam" id="PF13976"/>
    </source>
</evidence>
<accession>A0A6L2MKN1</accession>
<dbReference type="EMBL" id="BKCJ010006570">
    <property type="protein sequence ID" value="GEU72835.1"/>
    <property type="molecule type" value="Genomic_DNA"/>
</dbReference>
<gene>
    <name evidence="2" type="ORF">Tci_044813</name>
</gene>
<proteinExistence type="predicted"/>
<feature type="domain" description="GAG-pre-integrase" evidence="1">
    <location>
        <begin position="130"/>
        <end position="183"/>
    </location>
</feature>
<evidence type="ECO:0000313" key="2">
    <source>
        <dbReference type="EMBL" id="GEU72835.1"/>
    </source>
</evidence>